<accession>A0A2T5K639</accession>
<dbReference type="Gene3D" id="2.30.30.90">
    <property type="match status" value="1"/>
</dbReference>
<evidence type="ECO:0000259" key="2">
    <source>
        <dbReference type="SMART" id="SM00899"/>
    </source>
</evidence>
<reference evidence="3 4" key="1">
    <citation type="submission" date="2018-04" db="EMBL/GenBank/DDBJ databases">
        <title>Genomic Encyclopedia of Type Strains, Phase III (KMG-III): the genomes of soil and plant-associated and newly described type strains.</title>
        <authorList>
            <person name="Whitman W."/>
        </authorList>
    </citation>
    <scope>NUCLEOTIDE SEQUENCE [LARGE SCALE GENOMIC DNA]</scope>
    <source>
        <strain evidence="3 4">KA25</strain>
    </source>
</reference>
<gene>
    <name evidence="3" type="ORF">C8J28_1106</name>
</gene>
<dbReference type="InterPro" id="IPR053184">
    <property type="entry name" value="FeoA-like"/>
</dbReference>
<dbReference type="PANTHER" id="PTHR43151">
    <property type="entry name" value="FEOA FAMILY PROTEIN"/>
    <property type="match status" value="1"/>
</dbReference>
<dbReference type="GO" id="GO:0046914">
    <property type="term" value="F:transition metal ion binding"/>
    <property type="evidence" value="ECO:0007669"/>
    <property type="project" value="InterPro"/>
</dbReference>
<sequence>MPLAMVPEGRRVTVKALIGGCEVRRRMADLGIIPGCELGVVRCGQCGPVVVTVGDTRLAVGQEVSRKIFVMQVQA</sequence>
<evidence type="ECO:0000313" key="3">
    <source>
        <dbReference type="EMBL" id="PTR17883.1"/>
    </source>
</evidence>
<keyword evidence="4" id="KW-1185">Reference proteome</keyword>
<dbReference type="SUPFAM" id="SSF50037">
    <property type="entry name" value="C-terminal domain of transcriptional repressors"/>
    <property type="match status" value="1"/>
</dbReference>
<dbReference type="SMART" id="SM00899">
    <property type="entry name" value="FeoA"/>
    <property type="match status" value="1"/>
</dbReference>
<comment type="caution">
    <text evidence="3">The sequence shown here is derived from an EMBL/GenBank/DDBJ whole genome shotgun (WGS) entry which is preliminary data.</text>
</comment>
<dbReference type="InterPro" id="IPR008988">
    <property type="entry name" value="Transcriptional_repressor_C"/>
</dbReference>
<dbReference type="AlphaFoldDB" id="A0A2T5K639"/>
<keyword evidence="1" id="KW-0408">Iron</keyword>
<dbReference type="Pfam" id="PF04023">
    <property type="entry name" value="FeoA"/>
    <property type="match status" value="1"/>
</dbReference>
<evidence type="ECO:0000313" key="4">
    <source>
        <dbReference type="Proteomes" id="UP000244060"/>
    </source>
</evidence>
<dbReference type="Proteomes" id="UP000244060">
    <property type="component" value="Unassembled WGS sequence"/>
</dbReference>
<dbReference type="RefSeq" id="WP_238823473.1">
    <property type="nucleotide sequence ID" value="NZ_CP089966.1"/>
</dbReference>
<proteinExistence type="predicted"/>
<dbReference type="EMBL" id="QAOT01000010">
    <property type="protein sequence ID" value="PTR17883.1"/>
    <property type="molecule type" value="Genomic_DNA"/>
</dbReference>
<dbReference type="InterPro" id="IPR007167">
    <property type="entry name" value="Fe-transptr_FeoA-like"/>
</dbReference>
<dbReference type="InterPro" id="IPR038157">
    <property type="entry name" value="FeoA_core_dom"/>
</dbReference>
<dbReference type="PANTHER" id="PTHR43151:SF1">
    <property type="entry name" value="SSR2333 PROTEIN"/>
    <property type="match status" value="1"/>
</dbReference>
<organism evidence="3 4">
    <name type="scientific">Cereibacter azotoformans</name>
    <dbReference type="NCBI Taxonomy" id="43057"/>
    <lineage>
        <taxon>Bacteria</taxon>
        <taxon>Pseudomonadati</taxon>
        <taxon>Pseudomonadota</taxon>
        <taxon>Alphaproteobacteria</taxon>
        <taxon>Rhodobacterales</taxon>
        <taxon>Paracoccaceae</taxon>
        <taxon>Cereibacter</taxon>
    </lineage>
</organism>
<name>A0A2T5K639_9RHOB</name>
<feature type="domain" description="Ferrous iron transporter FeoA-like" evidence="2">
    <location>
        <begin position="1"/>
        <end position="72"/>
    </location>
</feature>
<evidence type="ECO:0000256" key="1">
    <source>
        <dbReference type="ARBA" id="ARBA00023004"/>
    </source>
</evidence>
<protein>
    <submittedName>
        <fullName evidence="3">Ferrous iron transport protein A</fullName>
    </submittedName>
</protein>